<protein>
    <recommendedName>
        <fullName evidence="11">3-dehydroquinate synthase</fullName>
        <ecNumber evidence="11">4.2.3.4</ecNumber>
    </recommendedName>
</protein>
<dbReference type="GO" id="GO:0003856">
    <property type="term" value="F:3-dehydroquinate synthase activity"/>
    <property type="evidence" value="ECO:0007669"/>
    <property type="project" value="UniProtKB-UniRule"/>
</dbReference>
<dbReference type="GO" id="GO:0009423">
    <property type="term" value="P:chorismate biosynthetic process"/>
    <property type="evidence" value="ECO:0007669"/>
    <property type="project" value="UniProtKB-UniRule"/>
</dbReference>
<dbReference type="RefSeq" id="WP_044626182.1">
    <property type="nucleotide sequence ID" value="NZ_JTDV01000005.1"/>
</dbReference>
<feature type="domain" description="3-dehydroquinate synthase N-terminal" evidence="12">
    <location>
        <begin position="62"/>
        <end position="174"/>
    </location>
</feature>
<dbReference type="PANTHER" id="PTHR43622">
    <property type="entry name" value="3-DEHYDROQUINATE SYNTHASE"/>
    <property type="match status" value="1"/>
</dbReference>
<dbReference type="InterPro" id="IPR030963">
    <property type="entry name" value="DHQ_synth_fam"/>
</dbReference>
<dbReference type="FunFam" id="3.40.50.1970:FF:000007">
    <property type="entry name" value="Pentafunctional AROM polypeptide"/>
    <property type="match status" value="1"/>
</dbReference>
<keyword evidence="9" id="KW-0456">Lyase</keyword>
<dbReference type="GO" id="GO:0046872">
    <property type="term" value="F:metal ion binding"/>
    <property type="evidence" value="ECO:0007669"/>
    <property type="project" value="UniProtKB-KW"/>
</dbReference>
<evidence type="ECO:0000256" key="10">
    <source>
        <dbReference type="ARBA" id="ARBA00023285"/>
    </source>
</evidence>
<evidence type="ECO:0000256" key="3">
    <source>
        <dbReference type="ARBA" id="ARBA00001947"/>
    </source>
</evidence>
<accession>A0A0D7W1J6</accession>
<gene>
    <name evidence="14" type="ORF">PK35_07995</name>
</gene>
<dbReference type="EMBL" id="JTDV01000005">
    <property type="protein sequence ID" value="KJD32909.1"/>
    <property type="molecule type" value="Genomic_DNA"/>
</dbReference>
<dbReference type="InterPro" id="IPR056179">
    <property type="entry name" value="DHQS_C"/>
</dbReference>
<dbReference type="AlphaFoldDB" id="A0A0D7W1J6"/>
<evidence type="ECO:0000256" key="1">
    <source>
        <dbReference type="ARBA" id="ARBA00001911"/>
    </source>
</evidence>
<name>A0A0D7W1J6_9FLAO</name>
<proteinExistence type="predicted"/>
<keyword evidence="8" id="KW-0520">NAD</keyword>
<evidence type="ECO:0000256" key="5">
    <source>
        <dbReference type="ARBA" id="ARBA00022723"/>
    </source>
</evidence>
<comment type="caution">
    <text evidence="14">The sequence shown here is derived from an EMBL/GenBank/DDBJ whole genome shotgun (WGS) entry which is preliminary data.</text>
</comment>
<keyword evidence="6" id="KW-0547">Nucleotide-binding</keyword>
<reference evidence="14 15" key="1">
    <citation type="journal article" date="2015" name="Antonie Van Leeuwenhoek">
        <title>Tamlana nanhaiensis sp. nov., isolated from surface seawater collected from the South China Sea.</title>
        <authorList>
            <person name="Liu X."/>
            <person name="Lai Q."/>
            <person name="Du Y."/>
            <person name="Li G."/>
            <person name="Sun F."/>
            <person name="Shao Z."/>
        </authorList>
    </citation>
    <scope>NUCLEOTIDE SEQUENCE [LARGE SCALE GENOMIC DNA]</scope>
    <source>
        <strain evidence="14 15">FHC16</strain>
    </source>
</reference>
<feature type="domain" description="3-dehydroquinate synthase C-terminal" evidence="13">
    <location>
        <begin position="176"/>
        <end position="319"/>
    </location>
</feature>
<dbReference type="Gene3D" id="1.20.1090.10">
    <property type="entry name" value="Dehydroquinate synthase-like - alpha domain"/>
    <property type="match status" value="1"/>
</dbReference>
<keyword evidence="15" id="KW-1185">Reference proteome</keyword>
<evidence type="ECO:0000256" key="9">
    <source>
        <dbReference type="ARBA" id="ARBA00023239"/>
    </source>
</evidence>
<dbReference type="Proteomes" id="UP000032361">
    <property type="component" value="Unassembled WGS sequence"/>
</dbReference>
<organism evidence="14 15">
    <name type="scientific">Neotamlana nanhaiensis</name>
    <dbReference type="NCBI Taxonomy" id="1382798"/>
    <lineage>
        <taxon>Bacteria</taxon>
        <taxon>Pseudomonadati</taxon>
        <taxon>Bacteroidota</taxon>
        <taxon>Flavobacteriia</taxon>
        <taxon>Flavobacteriales</taxon>
        <taxon>Flavobacteriaceae</taxon>
        <taxon>Neotamlana</taxon>
    </lineage>
</organism>
<dbReference type="OrthoDB" id="9806583at2"/>
<evidence type="ECO:0000313" key="15">
    <source>
        <dbReference type="Proteomes" id="UP000032361"/>
    </source>
</evidence>
<dbReference type="PANTHER" id="PTHR43622:SF1">
    <property type="entry name" value="3-DEHYDROQUINATE SYNTHASE"/>
    <property type="match status" value="1"/>
</dbReference>
<comment type="cofactor">
    <cofactor evidence="3">
        <name>Zn(2+)</name>
        <dbReference type="ChEBI" id="CHEBI:29105"/>
    </cofactor>
</comment>
<evidence type="ECO:0000256" key="7">
    <source>
        <dbReference type="ARBA" id="ARBA00022833"/>
    </source>
</evidence>
<dbReference type="Pfam" id="PF24621">
    <property type="entry name" value="DHQS_C"/>
    <property type="match status" value="1"/>
</dbReference>
<dbReference type="EC" id="4.2.3.4" evidence="11"/>
<evidence type="ECO:0000256" key="6">
    <source>
        <dbReference type="ARBA" id="ARBA00022741"/>
    </source>
</evidence>
<comment type="function">
    <text evidence="4">Catalyzes the conversion of 3-deoxy-D-arabino-heptulosonate 7-phosphate (DAHP) to dehydroquinate (DHQ).</text>
</comment>
<evidence type="ECO:0000256" key="4">
    <source>
        <dbReference type="ARBA" id="ARBA00003485"/>
    </source>
</evidence>
<dbReference type="SUPFAM" id="SSF56796">
    <property type="entry name" value="Dehydroquinate synthase-like"/>
    <property type="match status" value="1"/>
</dbReference>
<evidence type="ECO:0000259" key="12">
    <source>
        <dbReference type="Pfam" id="PF01761"/>
    </source>
</evidence>
<sequence>MDSIIANNSTIHFNANCYNAINKHIKENNFSKIFILVDENTHQFCLASFLEKLETTISLEIIEIESGEINKTIDTCVGVWNTLSDLDADRKSLMINVGGGVITDLGGFVACTFKRGIAYVNVPTTLLSMVDASVGGKTGVDLGHLKNQIGVIDSPDLVLIDTNFLDTLPSNQMRSGLAEMLKHGLISDVNYWNKFSDLSKLSLDDLDELIYESVIIKRNVVTEDPREDGLRKTLNFGHTLGHAIETYFLGNKAKTTLLHGEAIVIGMILASYISTELTNFPKTDRDFIKDLFISYYGKTTIEKADIKPILELLKYDKKNSHGNINFVLLEAIGKPKIDCIVDESIILNAFDYYAN</sequence>
<evidence type="ECO:0000256" key="2">
    <source>
        <dbReference type="ARBA" id="ARBA00001941"/>
    </source>
</evidence>
<dbReference type="PIRSF" id="PIRSF001455">
    <property type="entry name" value="DHQ_synth"/>
    <property type="match status" value="1"/>
</dbReference>
<keyword evidence="10" id="KW-0170">Cobalt</keyword>
<dbReference type="InterPro" id="IPR016037">
    <property type="entry name" value="DHQ_synth_AroB"/>
</dbReference>
<dbReference type="NCBIfam" id="TIGR01357">
    <property type="entry name" value="aroB"/>
    <property type="match status" value="1"/>
</dbReference>
<evidence type="ECO:0000259" key="13">
    <source>
        <dbReference type="Pfam" id="PF24621"/>
    </source>
</evidence>
<dbReference type="InterPro" id="IPR050071">
    <property type="entry name" value="Dehydroquinate_synthase"/>
</dbReference>
<dbReference type="PATRIC" id="fig|1382798.3.peg.2942"/>
<dbReference type="Pfam" id="PF01761">
    <property type="entry name" value="DHQ_synthase"/>
    <property type="match status" value="1"/>
</dbReference>
<dbReference type="GO" id="GO:0005737">
    <property type="term" value="C:cytoplasm"/>
    <property type="evidence" value="ECO:0007669"/>
    <property type="project" value="InterPro"/>
</dbReference>
<dbReference type="Gene3D" id="3.40.50.1970">
    <property type="match status" value="1"/>
</dbReference>
<keyword evidence="5" id="KW-0479">Metal-binding</keyword>
<comment type="cofactor">
    <cofactor evidence="2">
        <name>Co(2+)</name>
        <dbReference type="ChEBI" id="CHEBI:48828"/>
    </cofactor>
</comment>
<dbReference type="InterPro" id="IPR030960">
    <property type="entry name" value="DHQS/DOIS_N"/>
</dbReference>
<dbReference type="CDD" id="cd08195">
    <property type="entry name" value="DHQS"/>
    <property type="match status" value="1"/>
</dbReference>
<dbReference type="GO" id="GO:0009073">
    <property type="term" value="P:aromatic amino acid family biosynthetic process"/>
    <property type="evidence" value="ECO:0007669"/>
    <property type="project" value="InterPro"/>
</dbReference>
<evidence type="ECO:0000313" key="14">
    <source>
        <dbReference type="EMBL" id="KJD32909.1"/>
    </source>
</evidence>
<keyword evidence="7" id="KW-0862">Zinc</keyword>
<comment type="cofactor">
    <cofactor evidence="1">
        <name>NAD(+)</name>
        <dbReference type="ChEBI" id="CHEBI:57540"/>
    </cofactor>
</comment>
<evidence type="ECO:0000256" key="8">
    <source>
        <dbReference type="ARBA" id="ARBA00023027"/>
    </source>
</evidence>
<evidence type="ECO:0000256" key="11">
    <source>
        <dbReference type="NCBIfam" id="TIGR01357"/>
    </source>
</evidence>
<dbReference type="GO" id="GO:0000166">
    <property type="term" value="F:nucleotide binding"/>
    <property type="evidence" value="ECO:0007669"/>
    <property type="project" value="UniProtKB-KW"/>
</dbReference>
<dbReference type="STRING" id="1382798.PK35_07995"/>